<dbReference type="PROSITE" id="PS51186">
    <property type="entry name" value="GNAT"/>
    <property type="match status" value="1"/>
</dbReference>
<dbReference type="SUPFAM" id="SSF55729">
    <property type="entry name" value="Acyl-CoA N-acyltransferases (Nat)"/>
    <property type="match status" value="1"/>
</dbReference>
<sequence length="222" mass="24804">MNSTAWRASPLWRRLCATAHAVGPEDLAAAAHVMASAFSDDPSIRYLLGGQSMGCEDWKYFDCILKSVHGKCAMLSTSGRIHDLLVLLPPPLHAIPARSFFANGGFGLCSDFGWGLVRRSLRYEKNCRAMKKRFATPRTWYCLCLAVSPLWQGRGLASRLLRPVLDALDSHQASLYLETHKPKHVSMYTHLGFETVDRAPIPGTDIMQYAMMRRQPPRTDGP</sequence>
<dbReference type="PANTHER" id="PTHR42791:SF1">
    <property type="entry name" value="N-ACETYLTRANSFERASE DOMAIN-CONTAINING PROTEIN"/>
    <property type="match status" value="1"/>
</dbReference>
<dbReference type="InterPro" id="IPR052523">
    <property type="entry name" value="Trichothecene_AcTrans"/>
</dbReference>
<gene>
    <name evidence="2" type="ORF">IAA66_09325</name>
</gene>
<reference evidence="2" key="2">
    <citation type="journal article" date="2021" name="PeerJ">
        <title>Extensive microbial diversity within the chicken gut microbiome revealed by metagenomics and culture.</title>
        <authorList>
            <person name="Gilroy R."/>
            <person name="Ravi A."/>
            <person name="Getino M."/>
            <person name="Pursley I."/>
            <person name="Horton D.L."/>
            <person name="Alikhan N.F."/>
            <person name="Baker D."/>
            <person name="Gharbi K."/>
            <person name="Hall N."/>
            <person name="Watson M."/>
            <person name="Adriaenssens E.M."/>
            <person name="Foster-Nyarko E."/>
            <person name="Jarju S."/>
            <person name="Secka A."/>
            <person name="Antonio M."/>
            <person name="Oren A."/>
            <person name="Chaudhuri R.R."/>
            <person name="La Ragione R."/>
            <person name="Hildebrand F."/>
            <person name="Pallen M.J."/>
        </authorList>
    </citation>
    <scope>NUCLEOTIDE SEQUENCE</scope>
    <source>
        <strain evidence="2">ChiHile30-977</strain>
    </source>
</reference>
<dbReference type="Pfam" id="PF00583">
    <property type="entry name" value="Acetyltransf_1"/>
    <property type="match status" value="1"/>
</dbReference>
<protein>
    <submittedName>
        <fullName evidence="2">GNAT family N-acetyltransferase</fullName>
    </submittedName>
</protein>
<dbReference type="Proteomes" id="UP000886819">
    <property type="component" value="Unassembled WGS sequence"/>
</dbReference>
<organism evidence="2 3">
    <name type="scientific">Candidatus Avichristensenella intestinipullorum</name>
    <dbReference type="NCBI Taxonomy" id="2840693"/>
    <lineage>
        <taxon>Bacteria</taxon>
        <taxon>Bacillati</taxon>
        <taxon>Bacillota</taxon>
        <taxon>Clostridia</taxon>
        <taxon>Candidatus Avichristensenella</taxon>
    </lineage>
</organism>
<dbReference type="AlphaFoldDB" id="A0A9D0YZK7"/>
<dbReference type="PANTHER" id="PTHR42791">
    <property type="entry name" value="GNAT FAMILY ACETYLTRANSFERASE"/>
    <property type="match status" value="1"/>
</dbReference>
<dbReference type="GO" id="GO:0016747">
    <property type="term" value="F:acyltransferase activity, transferring groups other than amino-acyl groups"/>
    <property type="evidence" value="ECO:0007669"/>
    <property type="project" value="InterPro"/>
</dbReference>
<dbReference type="InterPro" id="IPR000182">
    <property type="entry name" value="GNAT_dom"/>
</dbReference>
<comment type="caution">
    <text evidence="2">The sequence shown here is derived from an EMBL/GenBank/DDBJ whole genome shotgun (WGS) entry which is preliminary data.</text>
</comment>
<name>A0A9D0YZK7_9FIRM</name>
<reference evidence="2" key="1">
    <citation type="submission" date="2020-10" db="EMBL/GenBank/DDBJ databases">
        <authorList>
            <person name="Gilroy R."/>
        </authorList>
    </citation>
    <scope>NUCLEOTIDE SEQUENCE</scope>
    <source>
        <strain evidence="2">ChiHile30-977</strain>
    </source>
</reference>
<evidence type="ECO:0000259" key="1">
    <source>
        <dbReference type="PROSITE" id="PS51186"/>
    </source>
</evidence>
<feature type="domain" description="N-acetyltransferase" evidence="1">
    <location>
        <begin position="137"/>
        <end position="216"/>
    </location>
</feature>
<dbReference type="InterPro" id="IPR016181">
    <property type="entry name" value="Acyl_CoA_acyltransferase"/>
</dbReference>
<dbReference type="EMBL" id="DVFI01000124">
    <property type="protein sequence ID" value="HIQ63765.1"/>
    <property type="molecule type" value="Genomic_DNA"/>
</dbReference>
<dbReference type="Gene3D" id="3.40.630.30">
    <property type="match status" value="1"/>
</dbReference>
<accession>A0A9D0YZK7</accession>
<evidence type="ECO:0000313" key="3">
    <source>
        <dbReference type="Proteomes" id="UP000886819"/>
    </source>
</evidence>
<proteinExistence type="predicted"/>
<evidence type="ECO:0000313" key="2">
    <source>
        <dbReference type="EMBL" id="HIQ63765.1"/>
    </source>
</evidence>